<dbReference type="RefSeq" id="WP_203839330.1">
    <property type="nucleotide sequence ID" value="NZ_BAAATV010000002.1"/>
</dbReference>
<comment type="caution">
    <text evidence="1">The sequence shown here is derived from an EMBL/GenBank/DDBJ whole genome shotgun (WGS) entry which is preliminary data.</text>
</comment>
<reference evidence="1 2" key="1">
    <citation type="submission" date="2021-01" db="EMBL/GenBank/DDBJ databases">
        <title>Whole genome shotgun sequence of Actinoplanes humidus NBRC 14915.</title>
        <authorList>
            <person name="Komaki H."/>
            <person name="Tamura T."/>
        </authorList>
    </citation>
    <scope>NUCLEOTIDE SEQUENCE [LARGE SCALE GENOMIC DNA]</scope>
    <source>
        <strain evidence="1 2">NBRC 14915</strain>
    </source>
</reference>
<organism evidence="1 2">
    <name type="scientific">Winogradskya humida</name>
    <dbReference type="NCBI Taxonomy" id="113566"/>
    <lineage>
        <taxon>Bacteria</taxon>
        <taxon>Bacillati</taxon>
        <taxon>Actinomycetota</taxon>
        <taxon>Actinomycetes</taxon>
        <taxon>Micromonosporales</taxon>
        <taxon>Micromonosporaceae</taxon>
        <taxon>Winogradskya</taxon>
    </lineage>
</organism>
<accession>A0ABQ3ZUL8</accession>
<proteinExistence type="predicted"/>
<dbReference type="Proteomes" id="UP000603200">
    <property type="component" value="Unassembled WGS sequence"/>
</dbReference>
<name>A0ABQ3ZUL8_9ACTN</name>
<keyword evidence="2" id="KW-1185">Reference proteome</keyword>
<protein>
    <submittedName>
        <fullName evidence="1">Uncharacterized protein</fullName>
    </submittedName>
</protein>
<sequence length="52" mass="5767">MFDLVFRDFQPDRKPLPLSPPGRAWYLLDGAAFPEVGWSDFPLSMPGSGRGA</sequence>
<gene>
    <name evidence="1" type="ORF">Ahu01nite_053410</name>
</gene>
<dbReference type="EMBL" id="BOMN01000067">
    <property type="protein sequence ID" value="GIE22239.1"/>
    <property type="molecule type" value="Genomic_DNA"/>
</dbReference>
<evidence type="ECO:0000313" key="1">
    <source>
        <dbReference type="EMBL" id="GIE22239.1"/>
    </source>
</evidence>
<evidence type="ECO:0000313" key="2">
    <source>
        <dbReference type="Proteomes" id="UP000603200"/>
    </source>
</evidence>